<dbReference type="SMART" id="SM00347">
    <property type="entry name" value="HTH_MARR"/>
    <property type="match status" value="1"/>
</dbReference>
<evidence type="ECO:0000313" key="3">
    <source>
        <dbReference type="EMBL" id="MFC7749494.1"/>
    </source>
</evidence>
<dbReference type="PANTHER" id="PTHR33164">
    <property type="entry name" value="TRANSCRIPTIONAL REGULATOR, MARR FAMILY"/>
    <property type="match status" value="1"/>
</dbReference>
<evidence type="ECO:0000259" key="2">
    <source>
        <dbReference type="PROSITE" id="PS50995"/>
    </source>
</evidence>
<proteinExistence type="predicted"/>
<dbReference type="PRINTS" id="PR00598">
    <property type="entry name" value="HTHMARR"/>
</dbReference>
<name>A0ABW2V016_9BACL</name>
<organism evidence="3 4">
    <name type="scientific">Paenibacillus thermoaerophilus</name>
    <dbReference type="NCBI Taxonomy" id="1215385"/>
    <lineage>
        <taxon>Bacteria</taxon>
        <taxon>Bacillati</taxon>
        <taxon>Bacillota</taxon>
        <taxon>Bacilli</taxon>
        <taxon>Bacillales</taxon>
        <taxon>Paenibacillaceae</taxon>
        <taxon>Paenibacillus</taxon>
    </lineage>
</organism>
<dbReference type="Proteomes" id="UP001596528">
    <property type="component" value="Unassembled WGS sequence"/>
</dbReference>
<protein>
    <submittedName>
        <fullName evidence="3">MarR family winged helix-turn-helix transcriptional regulator</fullName>
    </submittedName>
</protein>
<dbReference type="RefSeq" id="WP_138788439.1">
    <property type="nucleotide sequence ID" value="NZ_JBHTGQ010000014.1"/>
</dbReference>
<dbReference type="InterPro" id="IPR039422">
    <property type="entry name" value="MarR/SlyA-like"/>
</dbReference>
<dbReference type="InterPro" id="IPR000835">
    <property type="entry name" value="HTH_MarR-typ"/>
</dbReference>
<dbReference type="PANTHER" id="PTHR33164:SF43">
    <property type="entry name" value="HTH-TYPE TRANSCRIPTIONAL REPRESSOR YETL"/>
    <property type="match status" value="1"/>
</dbReference>
<accession>A0ABW2V016</accession>
<reference evidence="4" key="1">
    <citation type="journal article" date="2019" name="Int. J. Syst. Evol. Microbiol.">
        <title>The Global Catalogue of Microorganisms (GCM) 10K type strain sequencing project: providing services to taxonomists for standard genome sequencing and annotation.</title>
        <authorList>
            <consortium name="The Broad Institute Genomics Platform"/>
            <consortium name="The Broad Institute Genome Sequencing Center for Infectious Disease"/>
            <person name="Wu L."/>
            <person name="Ma J."/>
        </authorList>
    </citation>
    <scope>NUCLEOTIDE SEQUENCE [LARGE SCALE GENOMIC DNA]</scope>
    <source>
        <strain evidence="4">JCM 18657</strain>
    </source>
</reference>
<dbReference type="Pfam" id="PF12802">
    <property type="entry name" value="MarR_2"/>
    <property type="match status" value="1"/>
</dbReference>
<sequence length="157" mass="17803">MSADSNQIAFDLLRAFRQLRTIRWNGLRAEGCTPGETILLHTLRRHMRKGSPGMKTSEIGRHLRVSTPSVTQMVNVLEARGLVERKADPADRRIVRIALTESGQEEMRKVEQSMLEGVSGLIAYLGLDRSRQLIALLDDVHLYYSEREAGMERFPAE</sequence>
<gene>
    <name evidence="3" type="ORF">ACFQWB_05985</name>
</gene>
<evidence type="ECO:0000313" key="4">
    <source>
        <dbReference type="Proteomes" id="UP001596528"/>
    </source>
</evidence>
<keyword evidence="1" id="KW-0238">DNA-binding</keyword>
<dbReference type="PROSITE" id="PS50995">
    <property type="entry name" value="HTH_MARR_2"/>
    <property type="match status" value="1"/>
</dbReference>
<dbReference type="EMBL" id="JBHTGQ010000014">
    <property type="protein sequence ID" value="MFC7749494.1"/>
    <property type="molecule type" value="Genomic_DNA"/>
</dbReference>
<dbReference type="Gene3D" id="1.10.10.10">
    <property type="entry name" value="Winged helix-like DNA-binding domain superfamily/Winged helix DNA-binding domain"/>
    <property type="match status" value="1"/>
</dbReference>
<comment type="caution">
    <text evidence="3">The sequence shown here is derived from an EMBL/GenBank/DDBJ whole genome shotgun (WGS) entry which is preliminary data.</text>
</comment>
<evidence type="ECO:0000256" key="1">
    <source>
        <dbReference type="ARBA" id="ARBA00023125"/>
    </source>
</evidence>
<dbReference type="SUPFAM" id="SSF46785">
    <property type="entry name" value="Winged helix' DNA-binding domain"/>
    <property type="match status" value="1"/>
</dbReference>
<feature type="domain" description="HTH marR-type" evidence="2">
    <location>
        <begin position="5"/>
        <end position="142"/>
    </location>
</feature>
<dbReference type="InterPro" id="IPR036388">
    <property type="entry name" value="WH-like_DNA-bd_sf"/>
</dbReference>
<dbReference type="InterPro" id="IPR036390">
    <property type="entry name" value="WH_DNA-bd_sf"/>
</dbReference>
<keyword evidence="4" id="KW-1185">Reference proteome</keyword>